<dbReference type="Pfam" id="PF00176">
    <property type="entry name" value="SNF2-rel_dom"/>
    <property type="match status" value="1"/>
</dbReference>
<keyword evidence="21" id="KW-1185">Reference proteome</keyword>
<keyword evidence="12" id="KW-0234">DNA repair</keyword>
<evidence type="ECO:0000256" key="13">
    <source>
        <dbReference type="ARBA" id="ARBA00023306"/>
    </source>
</evidence>
<evidence type="ECO:0000259" key="19">
    <source>
        <dbReference type="PROSITE" id="PS51194"/>
    </source>
</evidence>
<evidence type="ECO:0000256" key="3">
    <source>
        <dbReference type="ARBA" id="ARBA00015341"/>
    </source>
</evidence>
<feature type="region of interest" description="Disordered" evidence="16">
    <location>
        <begin position="117"/>
        <end position="137"/>
    </location>
</feature>
<dbReference type="eggNOG" id="KOG0390">
    <property type="taxonomic scope" value="Eukaryota"/>
</dbReference>
<dbReference type="GO" id="GO:0045003">
    <property type="term" value="P:double-strand break repair via synthesis-dependent strand annealing"/>
    <property type="evidence" value="ECO:0007669"/>
    <property type="project" value="TreeGrafter"/>
</dbReference>
<dbReference type="GO" id="GO:0016787">
    <property type="term" value="F:hydrolase activity"/>
    <property type="evidence" value="ECO:0007669"/>
    <property type="project" value="UniProtKB-KW"/>
</dbReference>
<dbReference type="PROSITE" id="PS50812">
    <property type="entry name" value="PWWP"/>
    <property type="match status" value="1"/>
</dbReference>
<evidence type="ECO:0000313" key="21">
    <source>
        <dbReference type="Proteomes" id="UP000008281"/>
    </source>
</evidence>
<protein>
    <recommendedName>
        <fullName evidence="3">DNA repair and recombination protein RAD54-like</fullName>
    </recommendedName>
    <alternativeName>
        <fullName evidence="15">Protein okra</fullName>
    </alternativeName>
</protein>
<evidence type="ECO:0000256" key="12">
    <source>
        <dbReference type="ARBA" id="ARBA00023204"/>
    </source>
</evidence>
<evidence type="ECO:0000256" key="4">
    <source>
        <dbReference type="ARBA" id="ARBA00022553"/>
    </source>
</evidence>
<dbReference type="GO" id="GO:0051301">
    <property type="term" value="P:cell division"/>
    <property type="evidence" value="ECO:0007669"/>
    <property type="project" value="UniProtKB-KW"/>
</dbReference>
<dbReference type="SUPFAM" id="SSF63748">
    <property type="entry name" value="Tudor/PWWP/MBT"/>
    <property type="match status" value="1"/>
</dbReference>
<reference evidence="20" key="1">
    <citation type="submission" date="2007-07" db="EMBL/GenBank/DDBJ databases">
        <title>PCAP assembly of the Caenorhabditis remanei genome.</title>
        <authorList>
            <consortium name="The Caenorhabditis remanei Sequencing Consortium"/>
            <person name="Wilson R.K."/>
        </authorList>
    </citation>
    <scope>NUCLEOTIDE SEQUENCE [LARGE SCALE GENOMIC DNA]</scope>
    <source>
        <strain evidence="20">PB4641</strain>
    </source>
</reference>
<comment type="subunit">
    <text evidence="2">Interacts (via N-terminus) with spn-A/Rad51.</text>
</comment>
<dbReference type="SUPFAM" id="SSF52540">
    <property type="entry name" value="P-loop containing nucleoside triphosphate hydrolases"/>
    <property type="match status" value="2"/>
</dbReference>
<dbReference type="Gene3D" id="3.40.50.10810">
    <property type="entry name" value="Tandem AAA-ATPase domain"/>
    <property type="match status" value="1"/>
</dbReference>
<evidence type="ECO:0000313" key="20">
    <source>
        <dbReference type="EMBL" id="EFP12469.1"/>
    </source>
</evidence>
<evidence type="ECO:0000256" key="2">
    <source>
        <dbReference type="ARBA" id="ARBA00011467"/>
    </source>
</evidence>
<gene>
    <name evidence="20" type="primary">Cre-rad-54</name>
    <name evidence="20" type="ORF">CRE_29587</name>
</gene>
<evidence type="ECO:0000259" key="18">
    <source>
        <dbReference type="PROSITE" id="PS51192"/>
    </source>
</evidence>
<dbReference type="Proteomes" id="UP000008281">
    <property type="component" value="Unassembled WGS sequence"/>
</dbReference>
<feature type="domain" description="Helicase ATP-binding" evidence="18">
    <location>
        <begin position="494"/>
        <end position="669"/>
    </location>
</feature>
<dbReference type="FunFam" id="3.40.50.300:FF:000332">
    <property type="entry name" value="DNA repair and recombination protein RAD54-like"/>
    <property type="match status" value="1"/>
</dbReference>
<keyword evidence="10" id="KW-0347">Helicase</keyword>
<keyword evidence="8" id="KW-0498">Mitosis</keyword>
<evidence type="ECO:0000256" key="11">
    <source>
        <dbReference type="ARBA" id="ARBA00022840"/>
    </source>
</evidence>
<keyword evidence="7" id="KW-0227">DNA damage</keyword>
<sequence>MSSKTFHPGDFVWAKFPGFPPWPARVCSSSIYILLKTIYVQVMHCEQKRGKAHYTVEYFGSKEIGNVKYDEVDDYYEKRERFAKSKRVKGFNEAVDEIESLIDKTVLKIDTQAEHNHEYQEEDVQKGTTSAPQESPPVAQIQNEIKHEKPILSSDESDCSFDIQQIPVKSSPVETEKTSSQETKEDNIDVRKIPHLDSPVVVERARIAIDDDDDDFLEMLDENDGTILTEGTATVVVKKKTEMKTEKKVKKELVKIDLKPEVKTAEKEVTEMIPEVVEEPDIIEIPDVTPDIPSTSSSKRKRETSPENLPSTSSSSVPAQKRRSLGYSGKTTEPKNIHKSFVSPFGTSVSPTKQGLRRRKKAPPAIEPPVSVEEANPLRFVNIDVFSRRMASESSDHDAMIAKLLSRKFSIPMEGYMLSGRSLGLGGNRRKCALFDPYHEGALILYAPELISEHAQLKEDKDRKVHVVADPVVGKILRPHQRDGVKFMWDCVTGVNIPEYHGCIMADEMGLGKTLQCISLLWTLLRQSPDACPTVSKSIIVCPSSLVKNWDKEIKKWLGTRLNAMPVDSGKRELIIASLNSFMADSKMRCAIPVLIISYETFRLYANILHSGDVGIVICDEGHRLKNSDNLTYQALSGLKCARRVLISGTPIQNDLLEYFSLVNFVNPGLLGTASEFRKKFENAILKGRDADASAEDQKKGEEKTKEMVSLVEKCIIRRTSALLTKYLPVKYEHIICCKNSTLQETLYNKLIECEKQNRIVEKDKGATASALSFITHLKKLCNHPYLVYEEFQKPDNRFRNKCLPVFPEAFNPKSFDPSFSGKMKVLDYILAVTRKTTDDKFVLVSNYTQTIDQFMALCKLRGYDFVRLDGSMSIKQRSKIVDTFNDPSSTIFCFLLSSKAGGCGLNLIGANRLVMFDPDWNPANDDQAMARVWRDGQKKTCFIYRLLATGSIEEKMFQRQTHKKALSSCVVSFKRYNNENSIYHFRNEQLRELFKLESTVASDTHEKLKCKRCIQGLESVDPPVNADCASDLSNWFHSEKTARKVADNVLRAVFECGSISFVFHQKSHNVEAKKVEEKVEELDDDYVPSEAEEDD</sequence>
<comment type="similarity">
    <text evidence="1">Belongs to the SNF2/RAD54 helicase family.</text>
</comment>
<evidence type="ECO:0000256" key="5">
    <source>
        <dbReference type="ARBA" id="ARBA00022618"/>
    </source>
</evidence>
<dbReference type="EMBL" id="DS268416">
    <property type="protein sequence ID" value="EFP12469.1"/>
    <property type="molecule type" value="Genomic_DNA"/>
</dbReference>
<dbReference type="SMART" id="SM00490">
    <property type="entry name" value="HELICc"/>
    <property type="match status" value="1"/>
</dbReference>
<keyword evidence="13" id="KW-0131">Cell cycle</keyword>
<dbReference type="CDD" id="cd18793">
    <property type="entry name" value="SF2_C_SNF"/>
    <property type="match status" value="1"/>
</dbReference>
<evidence type="ECO:0000256" key="14">
    <source>
        <dbReference type="ARBA" id="ARBA00024776"/>
    </source>
</evidence>
<evidence type="ECO:0000256" key="8">
    <source>
        <dbReference type="ARBA" id="ARBA00022776"/>
    </source>
</evidence>
<dbReference type="InParanoid" id="E3LVU5"/>
<dbReference type="GO" id="GO:0005524">
    <property type="term" value="F:ATP binding"/>
    <property type="evidence" value="ECO:0007669"/>
    <property type="project" value="UniProtKB-KW"/>
</dbReference>
<name>E3LVU5_CAERE</name>
<dbReference type="InterPro" id="IPR027417">
    <property type="entry name" value="P-loop_NTPase"/>
</dbReference>
<evidence type="ECO:0000256" key="9">
    <source>
        <dbReference type="ARBA" id="ARBA00022801"/>
    </source>
</evidence>
<dbReference type="PANTHER" id="PTHR45629">
    <property type="entry name" value="SNF2/RAD54 FAMILY MEMBER"/>
    <property type="match status" value="1"/>
</dbReference>
<dbReference type="GO" id="GO:0015616">
    <property type="term" value="F:DNA translocase activity"/>
    <property type="evidence" value="ECO:0007669"/>
    <property type="project" value="TreeGrafter"/>
</dbReference>
<dbReference type="PANTHER" id="PTHR45629:SF7">
    <property type="entry name" value="DNA EXCISION REPAIR PROTEIN ERCC-6-RELATED"/>
    <property type="match status" value="1"/>
</dbReference>
<dbReference type="SMART" id="SM00293">
    <property type="entry name" value="PWWP"/>
    <property type="match status" value="1"/>
</dbReference>
<evidence type="ECO:0000256" key="16">
    <source>
        <dbReference type="SAM" id="MobiDB-lite"/>
    </source>
</evidence>
<comment type="function">
    <text evidence="14">Involved in mitotic DNA repair and meiotic recombination. Functions in the recombinational DNA repair pathway. Essential for interhomolog gene conversion (GC), but may have a less important role in intersister GC than spn-A/Rad51. In the presence of DNA, spn-A/Rad51 enhances the ATPase activity of okr/Rad54.</text>
</comment>
<evidence type="ECO:0000256" key="10">
    <source>
        <dbReference type="ARBA" id="ARBA00022806"/>
    </source>
</evidence>
<dbReference type="InterPro" id="IPR050496">
    <property type="entry name" value="SNF2_RAD54_helicase_repair"/>
</dbReference>
<dbReference type="InterPro" id="IPR001650">
    <property type="entry name" value="Helicase_C-like"/>
</dbReference>
<dbReference type="eggNOG" id="KOG1904">
    <property type="taxonomic scope" value="Eukaryota"/>
</dbReference>
<dbReference type="Pfam" id="PF00271">
    <property type="entry name" value="Helicase_C"/>
    <property type="match status" value="1"/>
</dbReference>
<dbReference type="Gene3D" id="1.20.120.850">
    <property type="entry name" value="SWI2/SNF2 ATPases, N-terminal domain"/>
    <property type="match status" value="1"/>
</dbReference>
<dbReference type="AlphaFoldDB" id="E3LVU5"/>
<dbReference type="FunCoup" id="E3LVU5">
    <property type="interactions" value="2260"/>
</dbReference>
<keyword evidence="11" id="KW-0067">ATP-binding</keyword>
<keyword evidence="5" id="KW-0132">Cell division</keyword>
<dbReference type="InterPro" id="IPR038718">
    <property type="entry name" value="SNF2-like_sf"/>
</dbReference>
<proteinExistence type="inferred from homology"/>
<evidence type="ECO:0000256" key="1">
    <source>
        <dbReference type="ARBA" id="ARBA00007025"/>
    </source>
</evidence>
<dbReference type="GO" id="GO:0005634">
    <property type="term" value="C:nucleus"/>
    <property type="evidence" value="ECO:0007669"/>
    <property type="project" value="EnsemblMetazoa"/>
</dbReference>
<feature type="compositionally biased region" description="Low complexity" evidence="16">
    <location>
        <begin position="285"/>
        <end position="297"/>
    </location>
</feature>
<dbReference type="GO" id="GO:0004386">
    <property type="term" value="F:helicase activity"/>
    <property type="evidence" value="ECO:0007669"/>
    <property type="project" value="UniProtKB-KW"/>
</dbReference>
<feature type="compositionally biased region" description="Low complexity" evidence="16">
    <location>
        <begin position="306"/>
        <end position="316"/>
    </location>
</feature>
<keyword evidence="4" id="KW-0597">Phosphoprotein</keyword>
<dbReference type="InterPro" id="IPR014001">
    <property type="entry name" value="Helicase_ATP-bd"/>
</dbReference>
<accession>E3LVU5</accession>
<dbReference type="STRING" id="31234.E3LVU5"/>
<dbReference type="Pfam" id="PF00855">
    <property type="entry name" value="PWWP"/>
    <property type="match status" value="1"/>
</dbReference>
<keyword evidence="6" id="KW-0547">Nucleotide-binding</keyword>
<dbReference type="InterPro" id="IPR049730">
    <property type="entry name" value="SNF2/RAD54-like_C"/>
</dbReference>
<feature type="domain" description="PWWP" evidence="17">
    <location>
        <begin position="8"/>
        <end position="78"/>
    </location>
</feature>
<dbReference type="OMA" id="KMICVEV"/>
<dbReference type="GO" id="GO:0007131">
    <property type="term" value="P:reciprocal meiotic recombination"/>
    <property type="evidence" value="ECO:0007669"/>
    <property type="project" value="TreeGrafter"/>
</dbReference>
<dbReference type="InterPro" id="IPR000313">
    <property type="entry name" value="PWWP_dom"/>
</dbReference>
<organism evidence="21">
    <name type="scientific">Caenorhabditis remanei</name>
    <name type="common">Caenorhabditis vulgaris</name>
    <dbReference type="NCBI Taxonomy" id="31234"/>
    <lineage>
        <taxon>Eukaryota</taxon>
        <taxon>Metazoa</taxon>
        <taxon>Ecdysozoa</taxon>
        <taxon>Nematoda</taxon>
        <taxon>Chromadorea</taxon>
        <taxon>Rhabditida</taxon>
        <taxon>Rhabditina</taxon>
        <taxon>Rhabditomorpha</taxon>
        <taxon>Rhabditoidea</taxon>
        <taxon>Rhabditidae</taxon>
        <taxon>Peloderinae</taxon>
        <taxon>Caenorhabditis</taxon>
    </lineage>
</organism>
<evidence type="ECO:0000256" key="15">
    <source>
        <dbReference type="ARBA" id="ARBA00029956"/>
    </source>
</evidence>
<dbReference type="Gene3D" id="3.40.50.300">
    <property type="entry name" value="P-loop containing nucleotide triphosphate hydrolases"/>
    <property type="match status" value="1"/>
</dbReference>
<evidence type="ECO:0000256" key="7">
    <source>
        <dbReference type="ARBA" id="ARBA00022763"/>
    </source>
</evidence>
<evidence type="ECO:0000259" key="17">
    <source>
        <dbReference type="PROSITE" id="PS50812"/>
    </source>
</evidence>
<dbReference type="FunFam" id="3.40.50.10810:FF:000010">
    <property type="entry name" value="DNA repair and recombination protein RAD54-like"/>
    <property type="match status" value="1"/>
</dbReference>
<dbReference type="Gene3D" id="2.30.30.140">
    <property type="match status" value="1"/>
</dbReference>
<dbReference type="InterPro" id="IPR000330">
    <property type="entry name" value="SNF2_N"/>
</dbReference>
<dbReference type="PROSITE" id="PS51194">
    <property type="entry name" value="HELICASE_CTER"/>
    <property type="match status" value="1"/>
</dbReference>
<dbReference type="HOGENOM" id="CLU_000315_10_5_1"/>
<feature type="domain" description="Helicase C-terminal" evidence="19">
    <location>
        <begin position="825"/>
        <end position="978"/>
    </location>
</feature>
<keyword evidence="9" id="KW-0378">Hydrolase</keyword>
<dbReference type="OrthoDB" id="413460at2759"/>
<evidence type="ECO:0000256" key="6">
    <source>
        <dbReference type="ARBA" id="ARBA00022741"/>
    </source>
</evidence>
<dbReference type="SMART" id="SM00487">
    <property type="entry name" value="DEXDc"/>
    <property type="match status" value="1"/>
</dbReference>
<feature type="region of interest" description="Disordered" evidence="16">
    <location>
        <begin position="278"/>
        <end position="368"/>
    </location>
</feature>
<dbReference type="PROSITE" id="PS51192">
    <property type="entry name" value="HELICASE_ATP_BIND_1"/>
    <property type="match status" value="1"/>
</dbReference>